<dbReference type="GO" id="GO:0060320">
    <property type="term" value="P:rejection of self pollen"/>
    <property type="evidence" value="ECO:0007669"/>
    <property type="project" value="UniProtKB-KW"/>
</dbReference>
<dbReference type="AlphaFoldDB" id="A0ABD3E856"/>
<evidence type="ECO:0000256" key="3">
    <source>
        <dbReference type="ARBA" id="ARBA00022471"/>
    </source>
</evidence>
<keyword evidence="3 6" id="KW-0713">Self-incompatibility</keyword>
<proteinExistence type="inferred from homology"/>
<comment type="caution">
    <text evidence="7">The sequence shown here is derived from an EMBL/GenBank/DDBJ whole genome shotgun (WGS) entry which is preliminary data.</text>
</comment>
<reference evidence="8" key="1">
    <citation type="journal article" date="2024" name="IScience">
        <title>Strigolactones Initiate the Formation of Haustorium-like Structures in Castilleja.</title>
        <authorList>
            <person name="Buerger M."/>
            <person name="Peterson D."/>
            <person name="Chory J."/>
        </authorList>
    </citation>
    <scope>NUCLEOTIDE SEQUENCE [LARGE SCALE GENOMIC DNA]</scope>
</reference>
<sequence>MSYTITKTLFTLLLILFSSITIYRARARPLIFSLVTVFVENNLPKNSPPLVFHCASGDDDLGNHTLTHHGQEYHFEFSILPKTLFFCHLWWNGKDVAFDVFNARWTTHHCARVPGEEICYWQARDDGIYLSKDYNPPTNFIKKYSW</sequence>
<dbReference type="PANTHER" id="PTHR31232">
    <property type="match status" value="1"/>
</dbReference>
<evidence type="ECO:0000256" key="6">
    <source>
        <dbReference type="RuleBase" id="RU367044"/>
    </source>
</evidence>
<evidence type="ECO:0000256" key="4">
    <source>
        <dbReference type="ARBA" id="ARBA00022525"/>
    </source>
</evidence>
<keyword evidence="8" id="KW-1185">Reference proteome</keyword>
<protein>
    <recommendedName>
        <fullName evidence="6">S-protein homolog</fullName>
    </recommendedName>
</protein>
<dbReference type="EMBL" id="JAVIJP010000007">
    <property type="protein sequence ID" value="KAL3649284.1"/>
    <property type="molecule type" value="Genomic_DNA"/>
</dbReference>
<name>A0ABD3E856_9LAMI</name>
<dbReference type="InterPro" id="IPR010264">
    <property type="entry name" value="Self-incomp_S1"/>
</dbReference>
<evidence type="ECO:0000256" key="5">
    <source>
        <dbReference type="ARBA" id="ARBA00022729"/>
    </source>
</evidence>
<dbReference type="PANTHER" id="PTHR31232:SF61">
    <property type="entry name" value="S-PROTEIN HOMOLOG"/>
    <property type="match status" value="1"/>
</dbReference>
<evidence type="ECO:0000313" key="8">
    <source>
        <dbReference type="Proteomes" id="UP001632038"/>
    </source>
</evidence>
<organism evidence="7 8">
    <name type="scientific">Castilleja foliolosa</name>
    <dbReference type="NCBI Taxonomy" id="1961234"/>
    <lineage>
        <taxon>Eukaryota</taxon>
        <taxon>Viridiplantae</taxon>
        <taxon>Streptophyta</taxon>
        <taxon>Embryophyta</taxon>
        <taxon>Tracheophyta</taxon>
        <taxon>Spermatophyta</taxon>
        <taxon>Magnoliopsida</taxon>
        <taxon>eudicotyledons</taxon>
        <taxon>Gunneridae</taxon>
        <taxon>Pentapetalae</taxon>
        <taxon>asterids</taxon>
        <taxon>lamiids</taxon>
        <taxon>Lamiales</taxon>
        <taxon>Orobanchaceae</taxon>
        <taxon>Pedicularideae</taxon>
        <taxon>Castillejinae</taxon>
        <taxon>Castilleja</taxon>
    </lineage>
</organism>
<evidence type="ECO:0000256" key="2">
    <source>
        <dbReference type="ARBA" id="ARBA00005581"/>
    </source>
</evidence>
<dbReference type="Pfam" id="PF05938">
    <property type="entry name" value="Self-incomp_S1"/>
    <property type="match status" value="1"/>
</dbReference>
<dbReference type="GO" id="GO:0005576">
    <property type="term" value="C:extracellular region"/>
    <property type="evidence" value="ECO:0007669"/>
    <property type="project" value="UniProtKB-SubCell"/>
</dbReference>
<keyword evidence="5" id="KW-0732">Signal</keyword>
<evidence type="ECO:0000313" key="7">
    <source>
        <dbReference type="EMBL" id="KAL3649284.1"/>
    </source>
</evidence>
<keyword evidence="4 6" id="KW-0964">Secreted</keyword>
<evidence type="ECO:0000256" key="1">
    <source>
        <dbReference type="ARBA" id="ARBA00004613"/>
    </source>
</evidence>
<accession>A0ABD3E856</accession>
<comment type="similarity">
    <text evidence="2 6">Belongs to the plant self-incompatibility (S1) protein family.</text>
</comment>
<comment type="subcellular location">
    <subcellularLocation>
        <location evidence="1 6">Secreted</location>
    </subcellularLocation>
</comment>
<gene>
    <name evidence="7" type="ORF">CASFOL_005687</name>
</gene>
<dbReference type="Proteomes" id="UP001632038">
    <property type="component" value="Unassembled WGS sequence"/>
</dbReference>